<dbReference type="GO" id="GO:0060213">
    <property type="term" value="P:positive regulation of nuclear-transcribed mRNA poly(A) tail shortening"/>
    <property type="evidence" value="ECO:0007669"/>
    <property type="project" value="TreeGrafter"/>
</dbReference>
<dbReference type="EMBL" id="RWIC01000450">
    <property type="protein sequence ID" value="TKC43716.1"/>
    <property type="molecule type" value="Genomic_DNA"/>
</dbReference>
<dbReference type="GO" id="GO:0000932">
    <property type="term" value="C:P-body"/>
    <property type="evidence" value="ECO:0007669"/>
    <property type="project" value="TreeGrafter"/>
</dbReference>
<keyword evidence="4" id="KW-0943">RNA-mediated gene silencing</keyword>
<keyword evidence="3" id="KW-0694">RNA-binding</keyword>
<feature type="non-terminal residue" evidence="7">
    <location>
        <position position="1"/>
    </location>
</feature>
<dbReference type="InterPro" id="IPR035979">
    <property type="entry name" value="RBD_domain_sf"/>
</dbReference>
<evidence type="ECO:0000313" key="7">
    <source>
        <dbReference type="EMBL" id="TKC43716.1"/>
    </source>
</evidence>
<sequence>VSASMLKQFPNSGLNPGLFNVGPQLSPQQIAMLSQLPQIPQFQLACQLLLQQQQQQQLLQNQRKLSQAVRQQQEQQLARMVSALQQQQQQQRQPSMKHSPSHPVGPKPHLDNMVPNALNVGLPDLQTKGPIPGYGSGFSSGGMDYGMVGGKEAGTESRFKQWTSMMEGLPPVATQEANMHKNGAIVAPGKTRGGSPYNQFDIIPGDTLGGHTGPAGDSWLPAKSPPTNKIGSKSSNASWPPEFQPGVPWKGIQNIDPESDPYVTPGSVLGGTATSPIVDTDHQLLRDNTTGSNSSLNTSLPSPGAWPYSASDNSFSNVHSTSVFWIKKSLIFNVLSIQSIDGSTLRTICMQHGPLLTFHLNLTQGTALIRYSTKQEAAKAQTALHMCVLGNTTILAEFATDDEVSRFLAQAQPPTPAATPSAPAAGWQSLETGQTQSDPVGPALNLFGGSTGLGQWSSSAGGSSGADLAGASLWGPPNYSSSLWGVPTVEDPHRMGSPAPLLPGDLLGGGSDSI</sequence>
<dbReference type="GO" id="GO:0006417">
    <property type="term" value="P:regulation of translation"/>
    <property type="evidence" value="ECO:0007669"/>
    <property type="project" value="UniProtKB-KW"/>
</dbReference>
<comment type="similarity">
    <text evidence="1">Belongs to the GW182 family.</text>
</comment>
<dbReference type="GO" id="GO:0003723">
    <property type="term" value="F:RNA binding"/>
    <property type="evidence" value="ECO:0007669"/>
    <property type="project" value="UniProtKB-KW"/>
</dbReference>
<dbReference type="AlphaFoldDB" id="A0A4U1F526"/>
<dbReference type="GO" id="GO:0035195">
    <property type="term" value="P:miRNA-mediated post-transcriptional gene silencing"/>
    <property type="evidence" value="ECO:0007669"/>
    <property type="project" value="TreeGrafter"/>
</dbReference>
<protein>
    <recommendedName>
        <fullName evidence="6">TNRC6 PABC binding domain-containing protein</fullName>
    </recommendedName>
</protein>
<accession>A0A4U1F526</accession>
<dbReference type="PANTHER" id="PTHR13020">
    <property type="entry name" value="TRINUCLEOTIDE REPEAT-CONTAINING GENE 6"/>
    <property type="match status" value="1"/>
</dbReference>
<organism evidence="7 8">
    <name type="scientific">Monodon monoceros</name>
    <name type="common">Narwhal</name>
    <name type="synonym">Ceratodon monodon</name>
    <dbReference type="NCBI Taxonomy" id="40151"/>
    <lineage>
        <taxon>Eukaryota</taxon>
        <taxon>Metazoa</taxon>
        <taxon>Chordata</taxon>
        <taxon>Craniata</taxon>
        <taxon>Vertebrata</taxon>
        <taxon>Euteleostomi</taxon>
        <taxon>Mammalia</taxon>
        <taxon>Eutheria</taxon>
        <taxon>Laurasiatheria</taxon>
        <taxon>Artiodactyla</taxon>
        <taxon>Whippomorpha</taxon>
        <taxon>Cetacea</taxon>
        <taxon>Odontoceti</taxon>
        <taxon>Monodontidae</taxon>
        <taxon>Monodon</taxon>
    </lineage>
</organism>
<dbReference type="Pfam" id="PF16608">
    <property type="entry name" value="TNRC6-PABC_bdg"/>
    <property type="match status" value="1"/>
</dbReference>
<evidence type="ECO:0000256" key="4">
    <source>
        <dbReference type="ARBA" id="ARBA00023158"/>
    </source>
</evidence>
<dbReference type="InterPro" id="IPR012677">
    <property type="entry name" value="Nucleotide-bd_a/b_plait_sf"/>
</dbReference>
<dbReference type="Proteomes" id="UP000308365">
    <property type="component" value="Unassembled WGS sequence"/>
</dbReference>
<dbReference type="InterPro" id="IPR032226">
    <property type="entry name" value="TNRC6_PABC-bd"/>
</dbReference>
<evidence type="ECO:0000256" key="3">
    <source>
        <dbReference type="ARBA" id="ARBA00022884"/>
    </source>
</evidence>
<feature type="compositionally biased region" description="Low complexity" evidence="5">
    <location>
        <begin position="496"/>
        <end position="505"/>
    </location>
</feature>
<name>A0A4U1F526_MONMO</name>
<evidence type="ECO:0000256" key="5">
    <source>
        <dbReference type="SAM" id="MobiDB-lite"/>
    </source>
</evidence>
<proteinExistence type="inferred from homology"/>
<feature type="domain" description="TNRC6 PABC binding" evidence="6">
    <location>
        <begin position="123"/>
        <end position="322"/>
    </location>
</feature>
<feature type="region of interest" description="Disordered" evidence="5">
    <location>
        <begin position="80"/>
        <end position="110"/>
    </location>
</feature>
<gene>
    <name evidence="7" type="ORF">EI555_017742</name>
</gene>
<evidence type="ECO:0000256" key="2">
    <source>
        <dbReference type="ARBA" id="ARBA00022845"/>
    </source>
</evidence>
<feature type="region of interest" description="Disordered" evidence="5">
    <location>
        <begin position="490"/>
        <end position="514"/>
    </location>
</feature>
<dbReference type="FunFam" id="3.30.70.330:FF:000011">
    <property type="entry name" value="trinucleotide repeat-containing gene 6A protein-like"/>
    <property type="match status" value="1"/>
</dbReference>
<dbReference type="InterPro" id="IPR052068">
    <property type="entry name" value="GW182_domain"/>
</dbReference>
<evidence type="ECO:0000259" key="6">
    <source>
        <dbReference type="Pfam" id="PF16608"/>
    </source>
</evidence>
<dbReference type="SUPFAM" id="SSF54928">
    <property type="entry name" value="RNA-binding domain, RBD"/>
    <property type="match status" value="1"/>
</dbReference>
<dbReference type="PANTHER" id="PTHR13020:SF32">
    <property type="entry name" value="TRINUCLEOTIDE REPEAT-CONTAINING GENE 6B PROTEIN"/>
    <property type="match status" value="1"/>
</dbReference>
<evidence type="ECO:0000256" key="1">
    <source>
        <dbReference type="ARBA" id="ARBA00007302"/>
    </source>
</evidence>
<evidence type="ECO:0000313" key="8">
    <source>
        <dbReference type="Proteomes" id="UP000308365"/>
    </source>
</evidence>
<keyword evidence="2" id="KW-0810">Translation regulation</keyword>
<reference evidence="8" key="1">
    <citation type="journal article" date="2019" name="IScience">
        <title>Narwhal Genome Reveals Long-Term Low Genetic Diversity despite Current Large Abundance Size.</title>
        <authorList>
            <person name="Westbury M.V."/>
            <person name="Petersen B."/>
            <person name="Garde E."/>
            <person name="Heide-Jorgensen M.P."/>
            <person name="Lorenzen E.D."/>
        </authorList>
    </citation>
    <scope>NUCLEOTIDE SEQUENCE [LARGE SCALE GENOMIC DNA]</scope>
</reference>
<comment type="caution">
    <text evidence="7">The sequence shown here is derived from an EMBL/GenBank/DDBJ whole genome shotgun (WGS) entry which is preliminary data.</text>
</comment>
<dbReference type="GO" id="GO:0005654">
    <property type="term" value="C:nucleoplasm"/>
    <property type="evidence" value="ECO:0007669"/>
    <property type="project" value="TreeGrafter"/>
</dbReference>
<dbReference type="Gene3D" id="3.30.70.330">
    <property type="match status" value="1"/>
</dbReference>